<feature type="compositionally biased region" description="Basic and acidic residues" evidence="2">
    <location>
        <begin position="620"/>
        <end position="633"/>
    </location>
</feature>
<feature type="region of interest" description="Disordered" evidence="2">
    <location>
        <begin position="84"/>
        <end position="134"/>
    </location>
</feature>
<gene>
    <name evidence="4" type="ORF">CcaverHIS019_0607100</name>
</gene>
<feature type="compositionally biased region" description="Pro residues" evidence="2">
    <location>
        <begin position="327"/>
        <end position="338"/>
    </location>
</feature>
<keyword evidence="5" id="KW-1185">Reference proteome</keyword>
<dbReference type="PROSITE" id="PS50800">
    <property type="entry name" value="SAP"/>
    <property type="match status" value="1"/>
</dbReference>
<feature type="region of interest" description="Disordered" evidence="2">
    <location>
        <begin position="325"/>
        <end position="356"/>
    </location>
</feature>
<evidence type="ECO:0000313" key="4">
    <source>
        <dbReference type="EMBL" id="BEI94251.1"/>
    </source>
</evidence>
<accession>A0AA48L8S1</accession>
<feature type="region of interest" description="Disordered" evidence="2">
    <location>
        <begin position="608"/>
        <end position="634"/>
    </location>
</feature>
<reference evidence="4" key="1">
    <citation type="journal article" date="2023" name="BMC Genomics">
        <title>Chromosome-level genome assemblies of Cutaneotrichosporon spp. (Trichosporonales, Basidiomycota) reveal imbalanced evolution between nucleotide sequences and chromosome synteny.</title>
        <authorList>
            <person name="Kobayashi Y."/>
            <person name="Kayamori A."/>
            <person name="Aoki K."/>
            <person name="Shiwa Y."/>
            <person name="Matsutani M."/>
            <person name="Fujita N."/>
            <person name="Sugita T."/>
            <person name="Iwasaki W."/>
            <person name="Tanaka N."/>
            <person name="Takashima M."/>
        </authorList>
    </citation>
    <scope>NUCLEOTIDE SEQUENCE</scope>
    <source>
        <strain evidence="4">HIS019</strain>
    </source>
</reference>
<dbReference type="GeneID" id="85498121"/>
<evidence type="ECO:0000256" key="1">
    <source>
        <dbReference type="SAM" id="Coils"/>
    </source>
</evidence>
<feature type="compositionally biased region" description="Polar residues" evidence="2">
    <location>
        <begin position="18"/>
        <end position="31"/>
    </location>
</feature>
<sequence length="752" mass="80131">MPPRSTSKLQNGDFLGPYTNQPPYTNQQSYPCPQLVFPHPREPQISSIRNTGPSRGTSCVYTHTQGAHPLPPNTLPLLGVTDANPPPVASRPLHPAHAFPPPIDTTQRAPMPGSSPRGLAQAPPQVTQYAQAQPARLEDVRQALEETERRIRTANKRIVEILDRIFQTRMKLKVSTSAEEKNAKLEYHQRLVMEFDLWVSDFKAQGHNWYQTRIKILPYGPEAPPVPTVYDHLGEIWWAPEWQDETHLEGLVVLELKEILGNRYLTKSGSKANLTLRLADWARKKIIEWRQAMLPPHYDPADDSRCKELATMTLAKQLRGQAIAGPRPAPTGPAPVPVQGPSSQTMHTAGSAPGRVHDSQPMLISASEPGRGPGLFDEVKIVVGPTCGPRKAANGTVTGGSTLASTAGHIPSQQGARLAGSPGSLMTRGPSAVSLVAGTFHFPASASTTPNGTVCGLTQASSQATTPGWCLTPGSGMGQVSQLSNLLPFKSAVNSPYNYQPAQLQASPGVQPSLQFSQPSNQVLHVAHAAQPTKRKADEAQLEEPAISKRVATGTPSPLGLAGFYPMPPDMVPLNSVSSPTAVSSGIGASGAVTRVDHNSFFHLLAEGGQSSGLSNSEATGEKNRSGASDRDLPAAPDAEAILAKFLPEDLEAMWATVEEVLGAGRTVHAAGDLEGGASPAKHDSLLSSERGGGNVENEEDEGVFEPPAAPFCPLSDEQTGGIMALFQPEDLDAMWLTVEEMLGAARADHGE</sequence>
<dbReference type="Proteomes" id="UP001233271">
    <property type="component" value="Chromosome 6"/>
</dbReference>
<feature type="region of interest" description="Disordered" evidence="2">
    <location>
        <begin position="1"/>
        <end position="55"/>
    </location>
</feature>
<evidence type="ECO:0000256" key="2">
    <source>
        <dbReference type="SAM" id="MobiDB-lite"/>
    </source>
</evidence>
<feature type="compositionally biased region" description="Polar residues" evidence="2">
    <location>
        <begin position="1"/>
        <end position="10"/>
    </location>
</feature>
<feature type="compositionally biased region" description="Polar residues" evidence="2">
    <location>
        <begin position="44"/>
        <end position="55"/>
    </location>
</feature>
<protein>
    <recommendedName>
        <fullName evidence="3">SAP domain-containing protein</fullName>
    </recommendedName>
</protein>
<proteinExistence type="predicted"/>
<dbReference type="EMBL" id="AP028217">
    <property type="protein sequence ID" value="BEI94251.1"/>
    <property type="molecule type" value="Genomic_DNA"/>
</dbReference>
<dbReference type="AlphaFoldDB" id="A0AA48L8S1"/>
<dbReference type="RefSeq" id="XP_060459516.1">
    <property type="nucleotide sequence ID" value="XM_060603197.1"/>
</dbReference>
<feature type="domain" description="SAP" evidence="3">
    <location>
        <begin position="248"/>
        <end position="282"/>
    </location>
</feature>
<name>A0AA48L8S1_9TREE</name>
<organism evidence="4 5">
    <name type="scientific">Cutaneotrichosporon cavernicola</name>
    <dbReference type="NCBI Taxonomy" id="279322"/>
    <lineage>
        <taxon>Eukaryota</taxon>
        <taxon>Fungi</taxon>
        <taxon>Dikarya</taxon>
        <taxon>Basidiomycota</taxon>
        <taxon>Agaricomycotina</taxon>
        <taxon>Tremellomycetes</taxon>
        <taxon>Trichosporonales</taxon>
        <taxon>Trichosporonaceae</taxon>
        <taxon>Cutaneotrichosporon</taxon>
    </lineage>
</organism>
<feature type="coiled-coil region" evidence="1">
    <location>
        <begin position="137"/>
        <end position="164"/>
    </location>
</feature>
<dbReference type="KEGG" id="ccac:CcaHIS019_0607100"/>
<evidence type="ECO:0000259" key="3">
    <source>
        <dbReference type="PROSITE" id="PS50800"/>
    </source>
</evidence>
<dbReference type="InterPro" id="IPR003034">
    <property type="entry name" value="SAP_dom"/>
</dbReference>
<keyword evidence="1" id="KW-0175">Coiled coil</keyword>
<feature type="region of interest" description="Disordered" evidence="2">
    <location>
        <begin position="673"/>
        <end position="703"/>
    </location>
</feature>
<evidence type="ECO:0000313" key="5">
    <source>
        <dbReference type="Proteomes" id="UP001233271"/>
    </source>
</evidence>